<dbReference type="AlphaFoldDB" id="A0A2P2E055"/>
<comment type="caution">
    <text evidence="1">The sequence shown here is derived from an EMBL/GenBank/DDBJ whole genome shotgun (WGS) entry which is preliminary data.</text>
</comment>
<gene>
    <name evidence="1" type="ORF">LPTSP4_17880</name>
</gene>
<proteinExistence type="predicted"/>
<dbReference type="AntiFam" id="ANF00011">
    <property type="entry name" value="tRNA translation"/>
</dbReference>
<dbReference type="Proteomes" id="UP000245133">
    <property type="component" value="Unassembled WGS sequence"/>
</dbReference>
<evidence type="ECO:0000313" key="1">
    <source>
        <dbReference type="EMBL" id="GBF50264.1"/>
    </source>
</evidence>
<sequence>MREVALLGRGKEEKTDWAMTGLNCRPAACKAAALPAELIARSYDQSIGKAQIVYRLMSENKKGH</sequence>
<keyword evidence="2" id="KW-1185">Reference proteome</keyword>
<dbReference type="EMBL" id="BFBB01000004">
    <property type="protein sequence ID" value="GBF50264.1"/>
    <property type="molecule type" value="Genomic_DNA"/>
</dbReference>
<name>A0A2P2E055_9LEPT</name>
<protein>
    <submittedName>
        <fullName evidence="1">Uncharacterized protein</fullName>
    </submittedName>
</protein>
<reference evidence="1 2" key="1">
    <citation type="submission" date="2018-02" db="EMBL/GenBank/DDBJ databases">
        <title>Novel Leptospira species isolated from soil and water in Japan.</title>
        <authorList>
            <person name="Nakao R."/>
            <person name="Masuzawa T."/>
        </authorList>
    </citation>
    <scope>NUCLEOTIDE SEQUENCE [LARGE SCALE GENOMIC DNA]</scope>
    <source>
        <strain evidence="1 2">YH101</strain>
    </source>
</reference>
<organism evidence="1 2">
    <name type="scientific">Leptospira ryugenii</name>
    <dbReference type="NCBI Taxonomy" id="1917863"/>
    <lineage>
        <taxon>Bacteria</taxon>
        <taxon>Pseudomonadati</taxon>
        <taxon>Spirochaetota</taxon>
        <taxon>Spirochaetia</taxon>
        <taxon>Leptospirales</taxon>
        <taxon>Leptospiraceae</taxon>
        <taxon>Leptospira</taxon>
    </lineage>
</organism>
<evidence type="ECO:0000313" key="2">
    <source>
        <dbReference type="Proteomes" id="UP000245133"/>
    </source>
</evidence>
<accession>A0A2P2E055</accession>